<evidence type="ECO:0000256" key="6">
    <source>
        <dbReference type="SAM" id="MobiDB-lite"/>
    </source>
</evidence>
<dbReference type="InterPro" id="IPR015422">
    <property type="entry name" value="PyrdxlP-dep_Trfase_small"/>
</dbReference>
<gene>
    <name evidence="7" type="ORF">LVIROSA_LOCUS382</name>
</gene>
<keyword evidence="4" id="KW-0032">Aminotransferase</keyword>
<accession>A0AAU9LGC6</accession>
<dbReference type="GO" id="GO:0009436">
    <property type="term" value="P:glyoxylate catabolic process"/>
    <property type="evidence" value="ECO:0007669"/>
    <property type="project" value="TreeGrafter"/>
</dbReference>
<dbReference type="PANTHER" id="PTHR45688">
    <property type="match status" value="1"/>
</dbReference>
<keyword evidence="8" id="KW-1185">Reference proteome</keyword>
<evidence type="ECO:0000256" key="2">
    <source>
        <dbReference type="ARBA" id="ARBA00004173"/>
    </source>
</evidence>
<dbReference type="EMBL" id="CAKMRJ010000001">
    <property type="protein sequence ID" value="CAH1412361.1"/>
    <property type="molecule type" value="Genomic_DNA"/>
</dbReference>
<protein>
    <recommendedName>
        <fullName evidence="9">Ornithine aminotransferase</fullName>
    </recommendedName>
</protein>
<dbReference type="Proteomes" id="UP001157418">
    <property type="component" value="Unassembled WGS sequence"/>
</dbReference>
<keyword evidence="5" id="KW-0808">Transferase</keyword>
<dbReference type="GO" id="GO:0019481">
    <property type="term" value="P:L-alanine catabolic process, by transamination"/>
    <property type="evidence" value="ECO:0007669"/>
    <property type="project" value="TreeGrafter"/>
</dbReference>
<feature type="compositionally biased region" description="Polar residues" evidence="6">
    <location>
        <begin position="204"/>
        <end position="214"/>
    </location>
</feature>
<proteinExistence type="inferred from homology"/>
<dbReference type="GO" id="GO:0005739">
    <property type="term" value="C:mitochondrion"/>
    <property type="evidence" value="ECO:0007669"/>
    <property type="project" value="UniProtKB-SubCell"/>
</dbReference>
<evidence type="ECO:0000256" key="4">
    <source>
        <dbReference type="ARBA" id="ARBA00022576"/>
    </source>
</evidence>
<feature type="compositionally biased region" description="Polar residues" evidence="6">
    <location>
        <begin position="176"/>
        <end position="193"/>
    </location>
</feature>
<evidence type="ECO:0000256" key="1">
    <source>
        <dbReference type="ARBA" id="ARBA00001933"/>
    </source>
</evidence>
<evidence type="ECO:0000256" key="5">
    <source>
        <dbReference type="ARBA" id="ARBA00022679"/>
    </source>
</evidence>
<sequence length="266" mass="29310">MSVRINSIIYSLSSRPSTFSNTSPRVRLAPVRTEEEQGTNYFLGKWLCWLGSARAVNRRYISDYVPLKIRIQASAGFLGRGLMVGIELVTDRKEKAPAKGETAILFEKLRELRVLVGKGGLHGNVFKIKPPICFNKDDADFLVDALDYSMSKLADRADESTSGVDLPCTHEGHHVCSNSEDTCNVEKSTSNTKPDQDPKLKVSDSPTDYLTKTSSTKKEDAKGSGSFVLKSATVKFSIVKKEKSQANKEKKKEGDKATTTSIVLLL</sequence>
<dbReference type="AlphaFoldDB" id="A0AAU9LGC6"/>
<organism evidence="7 8">
    <name type="scientific">Lactuca virosa</name>
    <dbReference type="NCBI Taxonomy" id="75947"/>
    <lineage>
        <taxon>Eukaryota</taxon>
        <taxon>Viridiplantae</taxon>
        <taxon>Streptophyta</taxon>
        <taxon>Embryophyta</taxon>
        <taxon>Tracheophyta</taxon>
        <taxon>Spermatophyta</taxon>
        <taxon>Magnoliopsida</taxon>
        <taxon>eudicotyledons</taxon>
        <taxon>Gunneridae</taxon>
        <taxon>Pentapetalae</taxon>
        <taxon>asterids</taxon>
        <taxon>campanulids</taxon>
        <taxon>Asterales</taxon>
        <taxon>Asteraceae</taxon>
        <taxon>Cichorioideae</taxon>
        <taxon>Cichorieae</taxon>
        <taxon>Lactucinae</taxon>
        <taxon>Lactuca</taxon>
    </lineage>
</organism>
<dbReference type="InterPro" id="IPR015424">
    <property type="entry name" value="PyrdxlP-dep_Trfase"/>
</dbReference>
<evidence type="ECO:0000313" key="8">
    <source>
        <dbReference type="Proteomes" id="UP001157418"/>
    </source>
</evidence>
<comment type="cofactor">
    <cofactor evidence="1">
        <name>pyridoxal 5'-phosphate</name>
        <dbReference type="ChEBI" id="CHEBI:597326"/>
    </cofactor>
</comment>
<comment type="caution">
    <text evidence="7">The sequence shown here is derived from an EMBL/GenBank/DDBJ whole genome shotgun (WGS) entry which is preliminary data.</text>
</comment>
<evidence type="ECO:0000313" key="7">
    <source>
        <dbReference type="EMBL" id="CAH1412361.1"/>
    </source>
</evidence>
<reference evidence="7 8" key="1">
    <citation type="submission" date="2022-01" db="EMBL/GenBank/DDBJ databases">
        <authorList>
            <person name="Xiong W."/>
            <person name="Schranz E."/>
        </authorList>
    </citation>
    <scope>NUCLEOTIDE SEQUENCE [LARGE SCALE GENOMIC DNA]</scope>
</reference>
<dbReference type="Gene3D" id="3.90.1150.10">
    <property type="entry name" value="Aspartate Aminotransferase, domain 1"/>
    <property type="match status" value="1"/>
</dbReference>
<dbReference type="GO" id="GO:0008453">
    <property type="term" value="F:alanine-glyoxylate transaminase activity"/>
    <property type="evidence" value="ECO:0007669"/>
    <property type="project" value="TreeGrafter"/>
</dbReference>
<feature type="region of interest" description="Disordered" evidence="6">
    <location>
        <begin position="176"/>
        <end position="224"/>
    </location>
</feature>
<comment type="similarity">
    <text evidence="3">Belongs to the class-III pyridoxal-phosphate-dependent aminotransferase family.</text>
</comment>
<name>A0AAU9LGC6_9ASTR</name>
<evidence type="ECO:0000256" key="3">
    <source>
        <dbReference type="ARBA" id="ARBA00008954"/>
    </source>
</evidence>
<dbReference type="SUPFAM" id="SSF53383">
    <property type="entry name" value="PLP-dependent transferases"/>
    <property type="match status" value="1"/>
</dbReference>
<dbReference type="PANTHER" id="PTHR45688:SF3">
    <property type="entry name" value="ALANINE--GLYOXYLATE AMINOTRANSFERASE 2, MITOCHONDRIAL"/>
    <property type="match status" value="1"/>
</dbReference>
<evidence type="ECO:0008006" key="9">
    <source>
        <dbReference type="Google" id="ProtNLM"/>
    </source>
</evidence>
<comment type="subcellular location">
    <subcellularLocation>
        <location evidence="2">Mitochondrion</location>
    </subcellularLocation>
</comment>